<dbReference type="Proteomes" id="UP001501495">
    <property type="component" value="Unassembled WGS sequence"/>
</dbReference>
<dbReference type="PANTHER" id="PTHR11533">
    <property type="entry name" value="PROTEASE M1 ZINC METALLOPROTEASE"/>
    <property type="match status" value="1"/>
</dbReference>
<proteinExistence type="inferred from homology"/>
<feature type="signal peptide" evidence="14">
    <location>
        <begin position="1"/>
        <end position="21"/>
    </location>
</feature>
<keyword evidence="7" id="KW-0645">Protease</keyword>
<feature type="domain" description="Peptidase M1 membrane alanine aminopeptidase" evidence="15">
    <location>
        <begin position="276"/>
        <end position="463"/>
    </location>
</feature>
<evidence type="ECO:0000259" key="15">
    <source>
        <dbReference type="Pfam" id="PF01433"/>
    </source>
</evidence>
<comment type="catalytic activity">
    <reaction evidence="1">
        <text>Release of an N-terminal amino acid, Xaa-|-Yaa- from a peptide, amide or arylamide. Xaa is preferably Ala, but may be most amino acids including Pro (slow action). When a terminal hydrophobic residue is followed by a prolyl residue, the two may be released as an intact Xaa-Pro dipeptide.</text>
        <dbReference type="EC" id="3.4.11.2"/>
    </reaction>
</comment>
<keyword evidence="14" id="KW-0732">Signal</keyword>
<evidence type="ECO:0000256" key="4">
    <source>
        <dbReference type="ARBA" id="ARBA00012564"/>
    </source>
</evidence>
<evidence type="ECO:0000256" key="12">
    <source>
        <dbReference type="ARBA" id="ARBA00029811"/>
    </source>
</evidence>
<evidence type="ECO:0000256" key="1">
    <source>
        <dbReference type="ARBA" id="ARBA00000098"/>
    </source>
</evidence>
<evidence type="ECO:0000256" key="8">
    <source>
        <dbReference type="ARBA" id="ARBA00022723"/>
    </source>
</evidence>
<dbReference type="InterPro" id="IPR027268">
    <property type="entry name" value="Peptidase_M4/M1_CTD_sf"/>
</dbReference>
<keyword evidence="11" id="KW-0482">Metalloprotease</keyword>
<dbReference type="SUPFAM" id="SSF55486">
    <property type="entry name" value="Metalloproteases ('zincins'), catalytic domain"/>
    <property type="match status" value="1"/>
</dbReference>
<feature type="domain" description="Aminopeptidase N-like N-terminal" evidence="16">
    <location>
        <begin position="56"/>
        <end position="232"/>
    </location>
</feature>
<evidence type="ECO:0000256" key="3">
    <source>
        <dbReference type="ARBA" id="ARBA00010136"/>
    </source>
</evidence>
<dbReference type="Pfam" id="PF17900">
    <property type="entry name" value="Peptidase_M1_N"/>
    <property type="match status" value="1"/>
</dbReference>
<dbReference type="PRINTS" id="PR00756">
    <property type="entry name" value="ALADIPTASE"/>
</dbReference>
<sequence>MIARRAALGACAGVLALPLVADGAAVSADPDPATSLSTPRRDPYYPRVGSPVVDALHYDLDLTWRRAQRRLVGHETLTFRAAQSADTFTLDLGASMTVTAVEVDGVAVDFRRPDHDLIVEQPVVADATHTVTIDYDGPPQPVKAPSVRSDVETVGFHTTRTGRVWAMQEPYGAFTWYAVDDQPADKATYDISITAPAGWKGVSGGVLTGTETGGDGRVTTHWHLGSPTASYLTTIAIGPYRHRTVPGTDTVPRIDIWALAGDIGRLTRTYAKAGEALAWLERRLGPYPFDSLGILTVTGSTSAMETQTMVTIGDTPYATSPDVILHEFSHQWYGDLMTPSVWSDVWMNEGMATYLQAVWSSTQPGGTSTKRTLRDWASYDGQLRAESGAPAAFDRRHFGSSNVYYCAALMWARLRERLGSPLFWRLVREWPRSQAYGNGDYASITAWWSEQSGHDLSDFFRRWLLSTRSPAGS</sequence>
<dbReference type="PANTHER" id="PTHR11533:SF174">
    <property type="entry name" value="PUROMYCIN-SENSITIVE AMINOPEPTIDASE-RELATED"/>
    <property type="match status" value="1"/>
</dbReference>
<evidence type="ECO:0000256" key="9">
    <source>
        <dbReference type="ARBA" id="ARBA00022801"/>
    </source>
</evidence>
<dbReference type="EC" id="3.4.11.2" evidence="4"/>
<keyword evidence="18" id="KW-1185">Reference proteome</keyword>
<dbReference type="InterPro" id="IPR014782">
    <property type="entry name" value="Peptidase_M1_dom"/>
</dbReference>
<evidence type="ECO:0000256" key="7">
    <source>
        <dbReference type="ARBA" id="ARBA00022670"/>
    </source>
</evidence>
<evidence type="ECO:0000313" key="17">
    <source>
        <dbReference type="EMBL" id="GAA4121077.1"/>
    </source>
</evidence>
<gene>
    <name evidence="17" type="ORF">GCM10022215_25620</name>
</gene>
<comment type="cofactor">
    <cofactor evidence="2">
        <name>Zn(2+)</name>
        <dbReference type="ChEBI" id="CHEBI:29105"/>
    </cofactor>
</comment>
<dbReference type="InterPro" id="IPR042097">
    <property type="entry name" value="Aminopeptidase_N-like_N_sf"/>
</dbReference>
<keyword evidence="9" id="KW-0378">Hydrolase</keyword>
<reference evidence="18" key="1">
    <citation type="journal article" date="2019" name="Int. J. Syst. Evol. Microbiol.">
        <title>The Global Catalogue of Microorganisms (GCM) 10K type strain sequencing project: providing services to taxonomists for standard genome sequencing and annotation.</title>
        <authorList>
            <consortium name="The Broad Institute Genomics Platform"/>
            <consortium name="The Broad Institute Genome Sequencing Center for Infectious Disease"/>
            <person name="Wu L."/>
            <person name="Ma J."/>
        </authorList>
    </citation>
    <scope>NUCLEOTIDE SEQUENCE [LARGE SCALE GENOMIC DNA]</scope>
    <source>
        <strain evidence="18">JCM 16703</strain>
    </source>
</reference>
<name>A0ABP7XKN5_9ACTN</name>
<evidence type="ECO:0000259" key="16">
    <source>
        <dbReference type="Pfam" id="PF17900"/>
    </source>
</evidence>
<accession>A0ABP7XKN5</accession>
<keyword evidence="6" id="KW-0031">Aminopeptidase</keyword>
<keyword evidence="10" id="KW-0862">Zinc</keyword>
<feature type="chain" id="PRO_5045436561" description="Aminopeptidase N" evidence="14">
    <location>
        <begin position="22"/>
        <end position="473"/>
    </location>
</feature>
<dbReference type="CDD" id="cd09603">
    <property type="entry name" value="M1_APN_like"/>
    <property type="match status" value="1"/>
</dbReference>
<evidence type="ECO:0000256" key="14">
    <source>
        <dbReference type="SAM" id="SignalP"/>
    </source>
</evidence>
<dbReference type="SUPFAM" id="SSF63737">
    <property type="entry name" value="Leukotriene A4 hydrolase N-terminal domain"/>
    <property type="match status" value="1"/>
</dbReference>
<evidence type="ECO:0000256" key="13">
    <source>
        <dbReference type="ARBA" id="ARBA00031533"/>
    </source>
</evidence>
<evidence type="ECO:0000256" key="10">
    <source>
        <dbReference type="ARBA" id="ARBA00022833"/>
    </source>
</evidence>
<dbReference type="InterPro" id="IPR001930">
    <property type="entry name" value="Peptidase_M1"/>
</dbReference>
<dbReference type="Gene3D" id="2.60.40.1730">
    <property type="entry name" value="tricorn interacting facor f3 domain"/>
    <property type="match status" value="1"/>
</dbReference>
<dbReference type="RefSeq" id="WP_344733807.1">
    <property type="nucleotide sequence ID" value="NZ_BAAAZH010000017.1"/>
</dbReference>
<comment type="caution">
    <text evidence="17">The sequence shown here is derived from an EMBL/GenBank/DDBJ whole genome shotgun (WGS) entry which is preliminary data.</text>
</comment>
<evidence type="ECO:0000256" key="5">
    <source>
        <dbReference type="ARBA" id="ARBA00015611"/>
    </source>
</evidence>
<evidence type="ECO:0000256" key="2">
    <source>
        <dbReference type="ARBA" id="ARBA00001947"/>
    </source>
</evidence>
<organism evidence="17 18">
    <name type="scientific">Nocardioides fonticola</name>
    <dbReference type="NCBI Taxonomy" id="450363"/>
    <lineage>
        <taxon>Bacteria</taxon>
        <taxon>Bacillati</taxon>
        <taxon>Actinomycetota</taxon>
        <taxon>Actinomycetes</taxon>
        <taxon>Propionibacteriales</taxon>
        <taxon>Nocardioidaceae</taxon>
        <taxon>Nocardioides</taxon>
    </lineage>
</organism>
<dbReference type="EMBL" id="BAAAZH010000017">
    <property type="protein sequence ID" value="GAA4121077.1"/>
    <property type="molecule type" value="Genomic_DNA"/>
</dbReference>
<dbReference type="InterPro" id="IPR050344">
    <property type="entry name" value="Peptidase_M1_aminopeptidases"/>
</dbReference>
<evidence type="ECO:0000256" key="11">
    <source>
        <dbReference type="ARBA" id="ARBA00023049"/>
    </source>
</evidence>
<evidence type="ECO:0000313" key="18">
    <source>
        <dbReference type="Proteomes" id="UP001501495"/>
    </source>
</evidence>
<protein>
    <recommendedName>
        <fullName evidence="5">Aminopeptidase N</fullName>
        <ecNumber evidence="4">3.4.11.2</ecNumber>
    </recommendedName>
    <alternativeName>
        <fullName evidence="12">Alanine aminopeptidase</fullName>
    </alternativeName>
    <alternativeName>
        <fullName evidence="13">Lysyl aminopeptidase</fullName>
    </alternativeName>
</protein>
<keyword evidence="8" id="KW-0479">Metal-binding</keyword>
<dbReference type="InterPro" id="IPR045357">
    <property type="entry name" value="Aminopeptidase_N-like_N"/>
</dbReference>
<evidence type="ECO:0000256" key="6">
    <source>
        <dbReference type="ARBA" id="ARBA00022438"/>
    </source>
</evidence>
<comment type="similarity">
    <text evidence="3">Belongs to the peptidase M1 family.</text>
</comment>
<dbReference type="Gene3D" id="1.10.390.10">
    <property type="entry name" value="Neutral Protease Domain 2"/>
    <property type="match status" value="1"/>
</dbReference>
<dbReference type="Pfam" id="PF01433">
    <property type="entry name" value="Peptidase_M1"/>
    <property type="match status" value="1"/>
</dbReference>